<sequence>MSVADRTKTLVELVRAPAGLSVLGDTIAGAAASGTPLRGRRLLLPLASVALYWSGMALNDWADRELDAVERPERPIPSGRISPSGALAVAAGLAGTGIGLSALAGGRDSARVAVALSSAIWAYDTVLKPTSAAPLGMALCRGLDVLLGAAPGNLRGALPAAGAMACHAAGITALSAGEVHGGSTSTARAALAATGVAASATVLGPAKSPLHRVLGAAAGVGYGRLVGRAQLAAARTPSAERVRAATVAGIHGMVPLQAGIAARRGAAKAAALIVGVLPAARALARKVSPT</sequence>
<dbReference type="AlphaFoldDB" id="A0AAC9LIL9"/>
<dbReference type="InterPro" id="IPR000537">
    <property type="entry name" value="UbiA_prenyltransferase"/>
</dbReference>
<dbReference type="GO" id="GO:0016765">
    <property type="term" value="F:transferase activity, transferring alkyl or aryl (other than methyl) groups"/>
    <property type="evidence" value="ECO:0007669"/>
    <property type="project" value="InterPro"/>
</dbReference>
<keyword evidence="5" id="KW-0808">Transferase</keyword>
<proteinExistence type="predicted"/>
<keyword evidence="3" id="KW-1133">Transmembrane helix</keyword>
<keyword evidence="2" id="KW-0812">Transmembrane</keyword>
<evidence type="ECO:0000256" key="1">
    <source>
        <dbReference type="ARBA" id="ARBA00004141"/>
    </source>
</evidence>
<dbReference type="Gene3D" id="1.10.357.140">
    <property type="entry name" value="UbiA prenyltransferase"/>
    <property type="match status" value="1"/>
</dbReference>
<keyword evidence="6" id="KW-1185">Reference proteome</keyword>
<dbReference type="KEGG" id="acad:UA74_27070"/>
<dbReference type="Proteomes" id="UP000185511">
    <property type="component" value="Chromosome"/>
</dbReference>
<dbReference type="Pfam" id="PF01040">
    <property type="entry name" value="UbiA"/>
    <property type="match status" value="1"/>
</dbReference>
<protein>
    <submittedName>
        <fullName evidence="5">UbiA prenyltransferase family protein</fullName>
        <ecNumber evidence="5">2.5.1.-</ecNumber>
    </submittedName>
</protein>
<dbReference type="GO" id="GO:0016020">
    <property type="term" value="C:membrane"/>
    <property type="evidence" value="ECO:0007669"/>
    <property type="project" value="UniProtKB-SubCell"/>
</dbReference>
<accession>A0AAC9LIL9</accession>
<evidence type="ECO:0000256" key="2">
    <source>
        <dbReference type="ARBA" id="ARBA00022692"/>
    </source>
</evidence>
<comment type="subcellular location">
    <subcellularLocation>
        <location evidence="1">Membrane</location>
        <topology evidence="1">Multi-pass membrane protein</topology>
    </subcellularLocation>
</comment>
<dbReference type="InterPro" id="IPR044878">
    <property type="entry name" value="UbiA_sf"/>
</dbReference>
<evidence type="ECO:0000256" key="4">
    <source>
        <dbReference type="ARBA" id="ARBA00023136"/>
    </source>
</evidence>
<organism evidence="5 6">
    <name type="scientific">Actinoalloteichus fjordicus</name>
    <dbReference type="NCBI Taxonomy" id="1612552"/>
    <lineage>
        <taxon>Bacteria</taxon>
        <taxon>Bacillati</taxon>
        <taxon>Actinomycetota</taxon>
        <taxon>Actinomycetes</taxon>
        <taxon>Pseudonocardiales</taxon>
        <taxon>Pseudonocardiaceae</taxon>
        <taxon>Actinoalloteichus</taxon>
    </lineage>
</organism>
<evidence type="ECO:0000313" key="6">
    <source>
        <dbReference type="Proteomes" id="UP000185511"/>
    </source>
</evidence>
<dbReference type="InterPro" id="IPR050475">
    <property type="entry name" value="Prenyltransferase_related"/>
</dbReference>
<evidence type="ECO:0000313" key="5">
    <source>
        <dbReference type="EMBL" id="APU17417.1"/>
    </source>
</evidence>
<keyword evidence="4" id="KW-0472">Membrane</keyword>
<dbReference type="PANTHER" id="PTHR42723:SF1">
    <property type="entry name" value="CHLOROPHYLL SYNTHASE, CHLOROPLASTIC"/>
    <property type="match status" value="1"/>
</dbReference>
<reference evidence="6" key="1">
    <citation type="submission" date="2016-06" db="EMBL/GenBank/DDBJ databases">
        <title>Complete genome sequence of Actinoalloteichus fjordicus DSM 46855 (=ADI127-17), type strain of the new species Actinoalloteichus fjordicus.</title>
        <authorList>
            <person name="Ruckert C."/>
            <person name="Nouioui I."/>
            <person name="Willmese J."/>
            <person name="van Wezel G."/>
            <person name="Klenk H.-P."/>
            <person name="Kalinowski J."/>
            <person name="Zotchev S.B."/>
        </authorList>
    </citation>
    <scope>NUCLEOTIDE SEQUENCE [LARGE SCALE GENOMIC DNA]</scope>
    <source>
        <strain evidence="6">ADI127-7</strain>
    </source>
</reference>
<dbReference type="NCBIfam" id="NF045897">
    <property type="entry name" value="SCO3242_trans"/>
    <property type="match status" value="1"/>
</dbReference>
<dbReference type="CDD" id="cd13964">
    <property type="entry name" value="PT_UbiA_1"/>
    <property type="match status" value="1"/>
</dbReference>
<dbReference type="RefSeq" id="WP_075742762.1">
    <property type="nucleotide sequence ID" value="NZ_CP016076.1"/>
</dbReference>
<name>A0AAC9LIL9_9PSEU</name>
<evidence type="ECO:0000256" key="3">
    <source>
        <dbReference type="ARBA" id="ARBA00022989"/>
    </source>
</evidence>
<gene>
    <name evidence="5" type="ORF">UA74_27070</name>
</gene>
<dbReference type="EMBL" id="CP016076">
    <property type="protein sequence ID" value="APU17417.1"/>
    <property type="molecule type" value="Genomic_DNA"/>
</dbReference>
<dbReference type="EC" id="2.5.1.-" evidence="5"/>
<dbReference type="PANTHER" id="PTHR42723">
    <property type="entry name" value="CHLOROPHYLL SYNTHASE"/>
    <property type="match status" value="1"/>
</dbReference>